<feature type="signal peptide" evidence="2">
    <location>
        <begin position="1"/>
        <end position="20"/>
    </location>
</feature>
<accession>A0A177NW08</accession>
<evidence type="ECO:0000313" key="3">
    <source>
        <dbReference type="EMBL" id="OAI21814.1"/>
    </source>
</evidence>
<evidence type="ECO:0000256" key="2">
    <source>
        <dbReference type="SAM" id="SignalP"/>
    </source>
</evidence>
<reference evidence="3 4" key="1">
    <citation type="submission" date="2016-03" db="EMBL/GenBank/DDBJ databases">
        <authorList>
            <person name="Ploux O."/>
        </authorList>
    </citation>
    <scope>NUCLEOTIDE SEQUENCE [LARGE SCALE GENOMIC DNA]</scope>
    <source>
        <strain evidence="3 4">R-45370</strain>
    </source>
</reference>
<keyword evidence="4" id="KW-1185">Reference proteome</keyword>
<dbReference type="STRING" id="980561.A1359_18840"/>
<dbReference type="Gene3D" id="1.20.120.1490">
    <property type="match status" value="1"/>
</dbReference>
<dbReference type="AlphaFoldDB" id="A0A177NW08"/>
<dbReference type="EMBL" id="LUUI01000002">
    <property type="protein sequence ID" value="OAI21814.1"/>
    <property type="molecule type" value="Genomic_DNA"/>
</dbReference>
<proteinExistence type="predicted"/>
<dbReference type="OrthoDB" id="5571760at2"/>
<feature type="chain" id="PRO_5008069619" description="Zinc resistance-associated protein" evidence="2">
    <location>
        <begin position="21"/>
        <end position="113"/>
    </location>
</feature>
<protein>
    <recommendedName>
        <fullName evidence="5">Zinc resistance-associated protein</fullName>
    </recommendedName>
</protein>
<comment type="caution">
    <text evidence="3">The sequence shown here is derived from an EMBL/GenBank/DDBJ whole genome shotgun (WGS) entry which is preliminary data.</text>
</comment>
<dbReference type="RefSeq" id="WP_066976148.1">
    <property type="nucleotide sequence ID" value="NZ_LUUI01000002.1"/>
</dbReference>
<name>A0A177NW08_9GAMM</name>
<sequence>MNKKIITIALALALPLAVFAFPGGQDGDHFQGHKGDRVERLTKELNLTPEQTSQLTQVFQEEQAKRDAIRKETDQRLQTVLTPEQMTKFEELKKQRHEKWQKRHQEKMDKSAK</sequence>
<evidence type="ECO:0000313" key="4">
    <source>
        <dbReference type="Proteomes" id="UP000078476"/>
    </source>
</evidence>
<feature type="compositionally biased region" description="Basic residues" evidence="1">
    <location>
        <begin position="94"/>
        <end position="105"/>
    </location>
</feature>
<organism evidence="3 4">
    <name type="scientific">Methylomonas lenta</name>
    <dbReference type="NCBI Taxonomy" id="980561"/>
    <lineage>
        <taxon>Bacteria</taxon>
        <taxon>Pseudomonadati</taxon>
        <taxon>Pseudomonadota</taxon>
        <taxon>Gammaproteobacteria</taxon>
        <taxon>Methylococcales</taxon>
        <taxon>Methylococcaceae</taxon>
        <taxon>Methylomonas</taxon>
    </lineage>
</organism>
<evidence type="ECO:0008006" key="5">
    <source>
        <dbReference type="Google" id="ProtNLM"/>
    </source>
</evidence>
<keyword evidence="2" id="KW-0732">Signal</keyword>
<evidence type="ECO:0000256" key="1">
    <source>
        <dbReference type="SAM" id="MobiDB-lite"/>
    </source>
</evidence>
<feature type="region of interest" description="Disordered" evidence="1">
    <location>
        <begin position="91"/>
        <end position="113"/>
    </location>
</feature>
<gene>
    <name evidence="3" type="ORF">A1359_18840</name>
</gene>
<dbReference type="Proteomes" id="UP000078476">
    <property type="component" value="Unassembled WGS sequence"/>
</dbReference>